<feature type="domain" description="PIK helical" evidence="7">
    <location>
        <begin position="569"/>
        <end position="745"/>
    </location>
</feature>
<keyword evidence="3" id="KW-0547">Nucleotide-binding</keyword>
<dbReference type="InterPro" id="IPR045580">
    <property type="entry name" value="PIK3CG_ABD"/>
</dbReference>
<name>A0ABP0G306_CLALP</name>
<dbReference type="Gene3D" id="1.25.40.70">
    <property type="entry name" value="Phosphatidylinositol 3-kinase, accessory domain (PIK)"/>
    <property type="match status" value="1"/>
</dbReference>
<dbReference type="Pfam" id="PF00794">
    <property type="entry name" value="PI3K_rbd"/>
    <property type="match status" value="1"/>
</dbReference>
<dbReference type="SUPFAM" id="SSF56112">
    <property type="entry name" value="Protein kinase-like (PK-like)"/>
    <property type="match status" value="1"/>
</dbReference>
<evidence type="ECO:0000256" key="5">
    <source>
        <dbReference type="ARBA" id="ARBA00022840"/>
    </source>
</evidence>
<evidence type="ECO:0008006" key="12">
    <source>
        <dbReference type="Google" id="ProtNLM"/>
    </source>
</evidence>
<dbReference type="SUPFAM" id="SSF49562">
    <property type="entry name" value="C2 domain (Calcium/lipid-binding domain, CaLB)"/>
    <property type="match status" value="1"/>
</dbReference>
<dbReference type="EMBL" id="CAWYQH010000100">
    <property type="protein sequence ID" value="CAK8685467.1"/>
    <property type="molecule type" value="Genomic_DNA"/>
</dbReference>
<dbReference type="PROSITE" id="PS00915">
    <property type="entry name" value="PI3_4_KINASE_1"/>
    <property type="match status" value="1"/>
</dbReference>
<dbReference type="SMART" id="SM00146">
    <property type="entry name" value="PI3Kc"/>
    <property type="match status" value="1"/>
</dbReference>
<dbReference type="Proteomes" id="UP001642483">
    <property type="component" value="Unassembled WGS sequence"/>
</dbReference>
<dbReference type="Gene3D" id="3.30.1010.10">
    <property type="entry name" value="Phosphatidylinositol 3-kinase Catalytic Subunit, Chain A, domain 4"/>
    <property type="match status" value="1"/>
</dbReference>
<feature type="domain" description="PI3K/PI4K catalytic" evidence="6">
    <location>
        <begin position="816"/>
        <end position="1099"/>
    </location>
</feature>
<dbReference type="InterPro" id="IPR036940">
    <property type="entry name" value="PI3/4_kinase_cat_sf"/>
</dbReference>
<dbReference type="SMART" id="SM00142">
    <property type="entry name" value="PI3K_C2"/>
    <property type="match status" value="1"/>
</dbReference>
<comment type="similarity">
    <text evidence="1">Belongs to the PI3/PI4-kinase family. Type III PI4K subfamily.</text>
</comment>
<evidence type="ECO:0000259" key="6">
    <source>
        <dbReference type="PROSITE" id="PS50290"/>
    </source>
</evidence>
<proteinExistence type="inferred from homology"/>
<dbReference type="PANTHER" id="PTHR10048:SF34">
    <property type="entry name" value="PHOSPHATIDYLINOSITOL 4,5-BISPHOSPHATE 3-KINASE CATALYTIC SUBUNIT GAMMA ISOFORM"/>
    <property type="match status" value="1"/>
</dbReference>
<dbReference type="Gene3D" id="3.10.20.770">
    <property type="match status" value="1"/>
</dbReference>
<comment type="caution">
    <text evidence="10">The sequence shown here is derived from an EMBL/GenBank/DDBJ whole genome shotgun (WGS) entry which is preliminary data.</text>
</comment>
<organism evidence="10 11">
    <name type="scientific">Clavelina lepadiformis</name>
    <name type="common">Light-bulb sea squirt</name>
    <name type="synonym">Ascidia lepadiformis</name>
    <dbReference type="NCBI Taxonomy" id="159417"/>
    <lineage>
        <taxon>Eukaryota</taxon>
        <taxon>Metazoa</taxon>
        <taxon>Chordata</taxon>
        <taxon>Tunicata</taxon>
        <taxon>Ascidiacea</taxon>
        <taxon>Aplousobranchia</taxon>
        <taxon>Clavelinidae</taxon>
        <taxon>Clavelina</taxon>
    </lineage>
</organism>
<keyword evidence="4" id="KW-0418">Kinase</keyword>
<feature type="domain" description="C2 PI3K-type" evidence="9">
    <location>
        <begin position="380"/>
        <end position="557"/>
    </location>
</feature>
<feature type="domain" description="PI3K-RBD" evidence="8">
    <location>
        <begin position="234"/>
        <end position="328"/>
    </location>
</feature>
<dbReference type="SUPFAM" id="SSF48371">
    <property type="entry name" value="ARM repeat"/>
    <property type="match status" value="1"/>
</dbReference>
<dbReference type="PROSITE" id="PS51546">
    <property type="entry name" value="PI3K_RBD"/>
    <property type="match status" value="1"/>
</dbReference>
<dbReference type="PROSITE" id="PS51547">
    <property type="entry name" value="C2_PI3K"/>
    <property type="match status" value="1"/>
</dbReference>
<evidence type="ECO:0000313" key="10">
    <source>
        <dbReference type="EMBL" id="CAK8685467.1"/>
    </source>
</evidence>
<dbReference type="Pfam" id="PF00613">
    <property type="entry name" value="PI3Ka"/>
    <property type="match status" value="1"/>
</dbReference>
<dbReference type="PROSITE" id="PS50290">
    <property type="entry name" value="PI3_4_KINASE_3"/>
    <property type="match status" value="1"/>
</dbReference>
<protein>
    <recommendedName>
        <fullName evidence="12">Phosphatidylinositol-4,5-bisphosphate 3-kinase</fullName>
    </recommendedName>
</protein>
<evidence type="ECO:0000313" key="11">
    <source>
        <dbReference type="Proteomes" id="UP001642483"/>
    </source>
</evidence>
<dbReference type="InterPro" id="IPR000403">
    <property type="entry name" value="PI3/4_kinase_cat_dom"/>
</dbReference>
<dbReference type="InterPro" id="IPR002420">
    <property type="entry name" value="PI3K-type_C2_dom"/>
</dbReference>
<dbReference type="SUPFAM" id="SSF54236">
    <property type="entry name" value="Ubiquitin-like"/>
    <property type="match status" value="1"/>
</dbReference>
<reference evidence="10 11" key="1">
    <citation type="submission" date="2024-02" db="EMBL/GenBank/DDBJ databases">
        <authorList>
            <person name="Daric V."/>
            <person name="Darras S."/>
        </authorList>
    </citation>
    <scope>NUCLEOTIDE SEQUENCE [LARGE SCALE GENOMIC DNA]</scope>
</reference>
<dbReference type="PANTHER" id="PTHR10048">
    <property type="entry name" value="PHOSPHATIDYLINOSITOL KINASE"/>
    <property type="match status" value="1"/>
</dbReference>
<dbReference type="PROSITE" id="PS51545">
    <property type="entry name" value="PIK_HELICAL"/>
    <property type="match status" value="1"/>
</dbReference>
<keyword evidence="2" id="KW-0808">Transferase</keyword>
<dbReference type="Pfam" id="PF19710">
    <property type="entry name" value="PIK3CG_ABD"/>
    <property type="match status" value="1"/>
</dbReference>
<evidence type="ECO:0000256" key="2">
    <source>
        <dbReference type="ARBA" id="ARBA00022679"/>
    </source>
</evidence>
<dbReference type="InterPro" id="IPR042236">
    <property type="entry name" value="PI3K_accessory_sf"/>
</dbReference>
<evidence type="ECO:0000259" key="7">
    <source>
        <dbReference type="PROSITE" id="PS51545"/>
    </source>
</evidence>
<dbReference type="Gene3D" id="2.60.40.150">
    <property type="entry name" value="C2 domain"/>
    <property type="match status" value="1"/>
</dbReference>
<dbReference type="Pfam" id="PF00792">
    <property type="entry name" value="PI3K_C2"/>
    <property type="match status" value="1"/>
</dbReference>
<dbReference type="InterPro" id="IPR001263">
    <property type="entry name" value="PI3K_accessory_dom"/>
</dbReference>
<dbReference type="Gene3D" id="1.10.1070.11">
    <property type="entry name" value="Phosphatidylinositol 3-/4-kinase, catalytic domain"/>
    <property type="match status" value="1"/>
</dbReference>
<dbReference type="Pfam" id="PF00454">
    <property type="entry name" value="PI3_PI4_kinase"/>
    <property type="match status" value="1"/>
</dbReference>
<sequence>MKNSKDETSQLKCDKECVGSPEVLQNPVGLLHRSKTRLVRKSSYKSTSTGFLSVIRTITVEFNLPNEQTITINCVGNHTVRQIKCLLLYKVRELYSLFERLEEHELILTYTMKEKTYEICDMLQTFQTLQVVKKWTNSNQKASLDVKYASPETIEEKENNMKLSELMGIGWGNHTMLTKYNPVLDDDEVYLTRRKLTNVRRRAIETRCSLDYAMEAVIDEFTIPQHVAANIDGKNRINVCIYGPSKSSTIMSVNMEAKPCEIIQEFFQGLTPARKVAFGIPENTNSSEYVLKVSGMIDYIIGQHRIIDFVYVRLCIARKTDPNLSLCKPISEAGDKCGVIDDFWYLVDDSTGSTENHLELTLIDCKKNHTEIVVFSLWDMTKRFRIKILGVDYMTVNEDVVGLPDEVYIQMTLYRGTQQLAPSISSKPVLFQQDFRWYKWFEFDIELRNLPKEARLNANIIGVFRNRSVRVKTGLKTEGANGEQHVILRWSNMQLLNHRSVLRTGQITCKTWPMLYNEDVSFETHTGTTAPNQESHTKKPAELCIEFDSYMHPVVFPNGGWKSTQETEINSGPAHGSPDWKMLEEILQSDALTTLTDEHKQLLRKYSCYCKNRGNSLPKVLQSVDAANLESVVHMHALLKDWTSISIEVALELLDSLYVDEKVRNLAVDKLKSLSNNKLSAYLLQLTQALKFEPYHDSALARFLLERALQSKRIGHFFFWFLRSEIENPHVCQRYSILLEAYLRGCGTNMIHELFKQIKVVNSMKILSNSMSNKIGKSGSSGSKVVELLREELRNINFPEKFRAHFDPRISLGKLVVDKCKIMDSKKKPLWLEFENGDENSVSDSTRIIRIIFKQGDDLRQDMLTLQMLSLMGQLWHEEGLDLHLLPYGCISTGLQMGIIQVVPNATTVARIQKESGGLIRGTFRDEVLKKWLERKNTKSESMDGVIDTFMLSCAGYCVATYILGIGDRHNDNIMVTERGNLFHIDFGHFLGNTKRFYGIQRERVPFVLTPDFVYVMGTENSERFQNFKDVSIHAYLVIRRNAPLFINLFHMMKSTGIPELSSVRDIQYLQNVLVLDKTEHEARSHFLAEIAGVLRKSWTVQVNWLMHILVHSGSSS</sequence>
<evidence type="ECO:0000259" key="8">
    <source>
        <dbReference type="PROSITE" id="PS51546"/>
    </source>
</evidence>
<keyword evidence="5" id="KW-0067">ATP-binding</keyword>
<dbReference type="InterPro" id="IPR011009">
    <property type="entry name" value="Kinase-like_dom_sf"/>
</dbReference>
<evidence type="ECO:0000256" key="3">
    <source>
        <dbReference type="ARBA" id="ARBA00022741"/>
    </source>
</evidence>
<evidence type="ECO:0000256" key="1">
    <source>
        <dbReference type="ARBA" id="ARBA00006209"/>
    </source>
</evidence>
<dbReference type="InterPro" id="IPR029071">
    <property type="entry name" value="Ubiquitin-like_domsf"/>
</dbReference>
<accession>A0ABP0G306</accession>
<dbReference type="InterPro" id="IPR015433">
    <property type="entry name" value="PI3/4_kinase"/>
</dbReference>
<dbReference type="InterPro" id="IPR016024">
    <property type="entry name" value="ARM-type_fold"/>
</dbReference>
<dbReference type="InterPro" id="IPR035892">
    <property type="entry name" value="C2_domain_sf"/>
</dbReference>
<evidence type="ECO:0000259" key="9">
    <source>
        <dbReference type="PROSITE" id="PS51547"/>
    </source>
</evidence>
<dbReference type="InterPro" id="IPR018936">
    <property type="entry name" value="PI3/4_kinase_CS"/>
</dbReference>
<dbReference type="SMART" id="SM00145">
    <property type="entry name" value="PI3Ka"/>
    <property type="match status" value="1"/>
</dbReference>
<evidence type="ECO:0000256" key="4">
    <source>
        <dbReference type="ARBA" id="ARBA00022777"/>
    </source>
</evidence>
<dbReference type="SMART" id="SM00144">
    <property type="entry name" value="PI3K_rbd"/>
    <property type="match status" value="1"/>
</dbReference>
<dbReference type="InterPro" id="IPR000341">
    <property type="entry name" value="PI3K_Ras-bd_dom"/>
</dbReference>
<keyword evidence="11" id="KW-1185">Reference proteome</keyword>
<gene>
    <name evidence="10" type="ORF">CVLEPA_LOCUS16597</name>
</gene>
<dbReference type="PROSITE" id="PS00916">
    <property type="entry name" value="PI3_4_KINASE_2"/>
    <property type="match status" value="1"/>
</dbReference>